<keyword evidence="1" id="KW-0479">Metal-binding</keyword>
<evidence type="ECO:0000313" key="9">
    <source>
        <dbReference type="Proteomes" id="UP000765509"/>
    </source>
</evidence>
<proteinExistence type="predicted"/>
<evidence type="ECO:0000256" key="6">
    <source>
        <dbReference type="SAM" id="MobiDB-lite"/>
    </source>
</evidence>
<keyword evidence="5" id="KW-0175">Coiled coil</keyword>
<dbReference type="SUPFAM" id="SSF57850">
    <property type="entry name" value="RING/U-box"/>
    <property type="match status" value="1"/>
</dbReference>
<dbReference type="Proteomes" id="UP000765509">
    <property type="component" value="Unassembled WGS sequence"/>
</dbReference>
<dbReference type="InterPro" id="IPR050731">
    <property type="entry name" value="HRD1_E3_ubiq-ligases"/>
</dbReference>
<keyword evidence="9" id="KW-1185">Reference proteome</keyword>
<dbReference type="GO" id="GO:0008270">
    <property type="term" value="F:zinc ion binding"/>
    <property type="evidence" value="ECO:0007669"/>
    <property type="project" value="UniProtKB-KW"/>
</dbReference>
<dbReference type="InterPro" id="IPR001841">
    <property type="entry name" value="Znf_RING"/>
</dbReference>
<gene>
    <name evidence="8" type="ORF">O181_078645</name>
</gene>
<sequence>MIFLINWLCSYRYRSWSLDDRSTPKILNYPRRRRLPPSSFVLSRLLATSIGLRSSLAGGPQPSMAPSRLIVLPACSICQDEDAPPDHIVTLCGHIFHSDCIRSWDAHQRSQKRPTRCPTCNVELKRVYSGSARVPGSRFVRLHSLSVRPAHLDSAQSDIPPSQSTHYQVSTLLASIRNQSSMIKELEHQATNLRSEKRLLEKSSNKMKDQLKDLQIQTDKQLQQIEQGQSHHQIELSIYCQEISKLKADIKNLNTKCRTYKSEGDGFQLKLKKISQVNDELESFIAEITNEKKLLQGIHDDLKKELKDYKNEVHTLRAANKLFKEKLKMANKTAIKADNPIHRKSHDISLFSQNKTTCGETSSSYLLSPDTSAATHESSWHFKRSTKRPIQHGNDDSSASQTNEIDSKRSRTMDQLAIGIGLDDSSLDLESEPLQISFPTTSIDAGKNLVLPSLFGNSSQRLSVHKLEHFNPSSRVKSSMSNRRSVRSVTGPKIKHKAPCLLPINRKS</sequence>
<organism evidence="8 9">
    <name type="scientific">Austropuccinia psidii MF-1</name>
    <dbReference type="NCBI Taxonomy" id="1389203"/>
    <lineage>
        <taxon>Eukaryota</taxon>
        <taxon>Fungi</taxon>
        <taxon>Dikarya</taxon>
        <taxon>Basidiomycota</taxon>
        <taxon>Pucciniomycotina</taxon>
        <taxon>Pucciniomycetes</taxon>
        <taxon>Pucciniales</taxon>
        <taxon>Sphaerophragmiaceae</taxon>
        <taxon>Austropuccinia</taxon>
    </lineage>
</organism>
<dbReference type="GO" id="GO:0061630">
    <property type="term" value="F:ubiquitin protein ligase activity"/>
    <property type="evidence" value="ECO:0007669"/>
    <property type="project" value="TreeGrafter"/>
</dbReference>
<evidence type="ECO:0000256" key="5">
    <source>
        <dbReference type="SAM" id="Coils"/>
    </source>
</evidence>
<accession>A0A9Q3IH55</accession>
<dbReference type="GO" id="GO:0012505">
    <property type="term" value="C:endomembrane system"/>
    <property type="evidence" value="ECO:0007669"/>
    <property type="project" value="TreeGrafter"/>
</dbReference>
<dbReference type="GO" id="GO:0043161">
    <property type="term" value="P:proteasome-mediated ubiquitin-dependent protein catabolic process"/>
    <property type="evidence" value="ECO:0007669"/>
    <property type="project" value="TreeGrafter"/>
</dbReference>
<dbReference type="AlphaFoldDB" id="A0A9Q3IH55"/>
<dbReference type="Gene3D" id="3.30.40.10">
    <property type="entry name" value="Zinc/RING finger domain, C3HC4 (zinc finger)"/>
    <property type="match status" value="1"/>
</dbReference>
<evidence type="ECO:0000256" key="3">
    <source>
        <dbReference type="ARBA" id="ARBA00022833"/>
    </source>
</evidence>
<protein>
    <recommendedName>
        <fullName evidence="7">RING-type domain-containing protein</fullName>
    </recommendedName>
</protein>
<dbReference type="PROSITE" id="PS50089">
    <property type="entry name" value="ZF_RING_2"/>
    <property type="match status" value="1"/>
</dbReference>
<feature type="compositionally biased region" description="Basic residues" evidence="6">
    <location>
        <begin position="381"/>
        <end position="390"/>
    </location>
</feature>
<feature type="domain" description="RING-type" evidence="7">
    <location>
        <begin position="75"/>
        <end position="121"/>
    </location>
</feature>
<dbReference type="Pfam" id="PF13639">
    <property type="entry name" value="zf-RING_2"/>
    <property type="match status" value="1"/>
</dbReference>
<keyword evidence="2 4" id="KW-0863">Zinc-finger</keyword>
<reference evidence="8" key="1">
    <citation type="submission" date="2021-03" db="EMBL/GenBank/DDBJ databases">
        <title>Draft genome sequence of rust myrtle Austropuccinia psidii MF-1, a brazilian biotype.</title>
        <authorList>
            <person name="Quecine M.C."/>
            <person name="Pachon D.M.R."/>
            <person name="Bonatelli M.L."/>
            <person name="Correr F.H."/>
            <person name="Franceschini L.M."/>
            <person name="Leite T.F."/>
            <person name="Margarido G.R.A."/>
            <person name="Almeida C.A."/>
            <person name="Ferrarezi J.A."/>
            <person name="Labate C.A."/>
        </authorList>
    </citation>
    <scope>NUCLEOTIDE SEQUENCE</scope>
    <source>
        <strain evidence="8">MF-1</strain>
    </source>
</reference>
<keyword evidence="3" id="KW-0862">Zinc</keyword>
<feature type="region of interest" description="Disordered" evidence="6">
    <location>
        <begin position="377"/>
        <end position="411"/>
    </location>
</feature>
<feature type="coiled-coil region" evidence="5">
    <location>
        <begin position="176"/>
        <end position="326"/>
    </location>
</feature>
<comment type="caution">
    <text evidence="8">The sequence shown here is derived from an EMBL/GenBank/DDBJ whole genome shotgun (WGS) entry which is preliminary data.</text>
</comment>
<dbReference type="PANTHER" id="PTHR22763">
    <property type="entry name" value="RING ZINC FINGER PROTEIN"/>
    <property type="match status" value="1"/>
</dbReference>
<evidence type="ECO:0000313" key="8">
    <source>
        <dbReference type="EMBL" id="MBW0538930.1"/>
    </source>
</evidence>
<evidence type="ECO:0000256" key="4">
    <source>
        <dbReference type="PROSITE-ProRule" id="PRU00175"/>
    </source>
</evidence>
<dbReference type="CDD" id="cd16448">
    <property type="entry name" value="RING-H2"/>
    <property type="match status" value="1"/>
</dbReference>
<dbReference type="InterPro" id="IPR013083">
    <property type="entry name" value="Znf_RING/FYVE/PHD"/>
</dbReference>
<evidence type="ECO:0000256" key="2">
    <source>
        <dbReference type="ARBA" id="ARBA00022771"/>
    </source>
</evidence>
<name>A0A9Q3IH55_9BASI</name>
<evidence type="ECO:0000256" key="1">
    <source>
        <dbReference type="ARBA" id="ARBA00022723"/>
    </source>
</evidence>
<dbReference type="EMBL" id="AVOT02043504">
    <property type="protein sequence ID" value="MBW0538930.1"/>
    <property type="molecule type" value="Genomic_DNA"/>
</dbReference>
<dbReference type="SMART" id="SM00184">
    <property type="entry name" value="RING"/>
    <property type="match status" value="1"/>
</dbReference>
<dbReference type="OrthoDB" id="8062037at2759"/>
<evidence type="ECO:0000259" key="7">
    <source>
        <dbReference type="PROSITE" id="PS50089"/>
    </source>
</evidence>